<evidence type="ECO:0000313" key="2">
    <source>
        <dbReference type="EMBL" id="KKK80862.1"/>
    </source>
</evidence>
<reference evidence="2" key="1">
    <citation type="journal article" date="2015" name="Nature">
        <title>Complex archaea that bridge the gap between prokaryotes and eukaryotes.</title>
        <authorList>
            <person name="Spang A."/>
            <person name="Saw J.H."/>
            <person name="Jorgensen S.L."/>
            <person name="Zaremba-Niedzwiedzka K."/>
            <person name="Martijn J."/>
            <person name="Lind A.E."/>
            <person name="van Eijk R."/>
            <person name="Schleper C."/>
            <person name="Guy L."/>
            <person name="Ettema T.J."/>
        </authorList>
    </citation>
    <scope>NUCLEOTIDE SEQUENCE</scope>
</reference>
<protein>
    <submittedName>
        <fullName evidence="2">Uncharacterized protein</fullName>
    </submittedName>
</protein>
<evidence type="ECO:0000256" key="1">
    <source>
        <dbReference type="SAM" id="MobiDB-lite"/>
    </source>
</evidence>
<feature type="compositionally biased region" description="Basic and acidic residues" evidence="1">
    <location>
        <begin position="17"/>
        <end position="32"/>
    </location>
</feature>
<accession>A0A0F8YHI9</accession>
<feature type="region of interest" description="Disordered" evidence="1">
    <location>
        <begin position="1"/>
        <end position="32"/>
    </location>
</feature>
<comment type="caution">
    <text evidence="2">The sequence shown here is derived from an EMBL/GenBank/DDBJ whole genome shotgun (WGS) entry which is preliminary data.</text>
</comment>
<gene>
    <name evidence="2" type="ORF">LCGC14_2819260</name>
</gene>
<dbReference type="AlphaFoldDB" id="A0A0F8YHI9"/>
<sequence length="133" mass="14930">MPGKKGPYDMPVNDDWTPEKEEEKTKSKEGEFQKLASRVSQLEGLVESLLTVTHSLNKYRETNNETVARRSDQILACLSGLKNTATLRERDIREIGELQRKLKETIVAVEKLAKGKSLGALGLPPLESWDPPK</sequence>
<proteinExistence type="predicted"/>
<organism evidence="2">
    <name type="scientific">marine sediment metagenome</name>
    <dbReference type="NCBI Taxonomy" id="412755"/>
    <lineage>
        <taxon>unclassified sequences</taxon>
        <taxon>metagenomes</taxon>
        <taxon>ecological metagenomes</taxon>
    </lineage>
</organism>
<dbReference type="EMBL" id="LAZR01053386">
    <property type="protein sequence ID" value="KKK80862.1"/>
    <property type="molecule type" value="Genomic_DNA"/>
</dbReference>
<name>A0A0F8YHI9_9ZZZZ</name>